<feature type="compositionally biased region" description="Polar residues" evidence="1">
    <location>
        <begin position="265"/>
        <end position="293"/>
    </location>
</feature>
<feature type="compositionally biased region" description="Low complexity" evidence="1">
    <location>
        <begin position="125"/>
        <end position="145"/>
    </location>
</feature>
<feature type="region of interest" description="Disordered" evidence="1">
    <location>
        <begin position="840"/>
        <end position="866"/>
    </location>
</feature>
<organism evidence="2 3">
    <name type="scientific">Ceratocystis fimbriata CBS 114723</name>
    <dbReference type="NCBI Taxonomy" id="1035309"/>
    <lineage>
        <taxon>Eukaryota</taxon>
        <taxon>Fungi</taxon>
        <taxon>Dikarya</taxon>
        <taxon>Ascomycota</taxon>
        <taxon>Pezizomycotina</taxon>
        <taxon>Sordariomycetes</taxon>
        <taxon>Hypocreomycetidae</taxon>
        <taxon>Microascales</taxon>
        <taxon>Ceratocystidaceae</taxon>
        <taxon>Ceratocystis</taxon>
    </lineage>
</organism>
<gene>
    <name evidence="2" type="ORF">CFIMG_008439RA00001</name>
</gene>
<protein>
    <submittedName>
        <fullName evidence="2">Uncharacterized protein</fullName>
    </submittedName>
</protein>
<dbReference type="OrthoDB" id="5428925at2759"/>
<reference evidence="2 3" key="2">
    <citation type="journal article" date="2013" name="IMA Fungus">
        <title>IMA Genome-F 1: Ceratocystis fimbriata: Draft nuclear genome sequence for the plant pathogen, Ceratocystis fimbriata.</title>
        <authorList>
            <person name="Wilken P.M."/>
            <person name="Steenkamp E.T."/>
            <person name="Wingfield M.J."/>
            <person name="de Beer Z.W."/>
            <person name="Wingfield B.D."/>
        </authorList>
    </citation>
    <scope>NUCLEOTIDE SEQUENCE [LARGE SCALE GENOMIC DNA]</scope>
    <source>
        <strain evidence="2 3">CBS 114723</strain>
    </source>
</reference>
<feature type="compositionally biased region" description="Low complexity" evidence="1">
    <location>
        <begin position="475"/>
        <end position="488"/>
    </location>
</feature>
<feature type="region of interest" description="Disordered" evidence="1">
    <location>
        <begin position="53"/>
        <end position="431"/>
    </location>
</feature>
<reference evidence="2 3" key="1">
    <citation type="journal article" date="2013" name="Fungal Biol.">
        <title>Analysis of microsatellite markers in the genome of the plant pathogen Ceratocystis fimbriata.</title>
        <authorList>
            <person name="Simpson M.C."/>
            <person name="Wilken P.M."/>
            <person name="Coetzee M.P."/>
            <person name="Wingfield M.J."/>
            <person name="Wingfield B.D."/>
        </authorList>
    </citation>
    <scope>NUCLEOTIDE SEQUENCE [LARGE SCALE GENOMIC DNA]</scope>
    <source>
        <strain evidence="2 3">CBS 114723</strain>
    </source>
</reference>
<feature type="compositionally biased region" description="Polar residues" evidence="1">
    <location>
        <begin position="446"/>
        <end position="464"/>
    </location>
</feature>
<sequence>MPSKALFNKASPPSSRSRTSSASIRGKISAPIPFPDPLEDDYQLQVRLQEQKRMAGSVQSPIAPSMSIPTSIPEGQPISMPIVPNSTLAQAQARAVATGTSPASPFIPSATPPLNENASENVNGAVAQPVAASPSPIPPLSAEAPQNSESSQPETTKDSVADSSLPAAPTRPQNSTPVPASTPTPVPVPSSTPSPAPVMSSRPLPTPSPTPTMAMANASTPHSRSYSQNQMHRESIIQSSTNNGSISSSNSGGRVSSRGRPPVPNTITRTSAATSIGTERTSKTNSTVLSSHDNAPAVASSLRGQIHGHGHSESQSQSRSQPQLKSQKQAQPDSTAARAAIPQRKKSTLRSAFSRLFGKKRAKAPQPELVSKVPEGQASSIAPGPAEISRINQFQPPSRPPGTPEPKRSISLSIVDHDNAHDRALRSHSVGPNDIAAIESARNSANFESTQLQAKLQSQVQTHQQTHEPQSRPESQFQPHAQPQPSPSAFFFNAKRRAASTGGDFFVPPRSFFAEPSGLSPRPASSQCRNRTPQEDEMPDGDGSELVGTGTGTGIGMGAGVGAGASRPDEIGKAITSQDILRNRRRSRSVPGIGLAQGVPTRRRSDEIRYWRQSHVGAFALSPNYNRGPMADTDDMTVRSDCGDAEPDTHAESDSASHNDSRAEAIAAVTEESQTLQPPTLRQPFDFGTITSPMKITEAVSLESRVGRVEGRLGRLEKTLNSFHHVLPGFRLTDDGTRFDVGLGLGLGASTSSGGQPNTILTATGSSIGDTSRGGTSLGDTSVGRTSFGTGTTVDDRTGIGSRSSADIRLRRPSSSQQSEDSHTAFIQTPVFLSSLHAAPAPAPRAVSPSPTSTAGPELATETSGSITNEQYTRLLSLIETERAARAILEAEVYRLARALNLASSPATASGRRPTLTASTSALPLSSSAPPRSFSLHYAAGAAFNRTANETSMFYDEDTRASGDNENDTEAHRRGDGRSNYGTQGHHNMHSLYAEDSTFLPSDSSLVGAIDVDREDGLDSGLGGDVSIMGHSILVQEAQRKTARTMSLSQLTLGKKLPFESEKRLEYEMEHAPRHAL</sequence>
<feature type="compositionally biased region" description="Low complexity" evidence="1">
    <location>
        <begin position="313"/>
        <end position="329"/>
    </location>
</feature>
<feature type="region of interest" description="Disordered" evidence="1">
    <location>
        <begin position="637"/>
        <end position="663"/>
    </location>
</feature>
<name>A0A2C5XJR4_9PEZI</name>
<feature type="compositionally biased region" description="Basic and acidic residues" evidence="1">
    <location>
        <begin position="415"/>
        <end position="425"/>
    </location>
</feature>
<dbReference type="STRING" id="1035309.A0A2C5XJR4"/>
<evidence type="ECO:0000256" key="1">
    <source>
        <dbReference type="SAM" id="MobiDB-lite"/>
    </source>
</evidence>
<feature type="compositionally biased region" description="Low complexity" evidence="1">
    <location>
        <begin position="840"/>
        <end position="853"/>
    </location>
</feature>
<feature type="region of interest" description="Disordered" evidence="1">
    <location>
        <begin position="957"/>
        <end position="987"/>
    </location>
</feature>
<feature type="compositionally biased region" description="Polar residues" evidence="1">
    <location>
        <begin position="764"/>
        <end position="793"/>
    </location>
</feature>
<feature type="region of interest" description="Disordered" evidence="1">
    <location>
        <begin position="764"/>
        <end position="823"/>
    </location>
</feature>
<feature type="region of interest" description="Disordered" evidence="1">
    <location>
        <begin position="512"/>
        <end position="543"/>
    </location>
</feature>
<dbReference type="AlphaFoldDB" id="A0A2C5XJR4"/>
<feature type="compositionally biased region" description="Polar residues" evidence="1">
    <location>
        <begin position="219"/>
        <end position="230"/>
    </location>
</feature>
<comment type="caution">
    <text evidence="2">The sequence shown here is derived from an EMBL/GenBank/DDBJ whole genome shotgun (WGS) entry which is preliminary data.</text>
</comment>
<evidence type="ECO:0000313" key="3">
    <source>
        <dbReference type="Proteomes" id="UP000222788"/>
    </source>
</evidence>
<feature type="compositionally biased region" description="Pro residues" evidence="1">
    <location>
        <begin position="180"/>
        <end position="196"/>
    </location>
</feature>
<feature type="region of interest" description="Disordered" evidence="1">
    <location>
        <begin position="446"/>
        <end position="488"/>
    </location>
</feature>
<dbReference type="EMBL" id="APWK03000007">
    <property type="protein sequence ID" value="PHH55852.1"/>
    <property type="molecule type" value="Genomic_DNA"/>
</dbReference>
<accession>A0A2C5XJR4</accession>
<feature type="compositionally biased region" description="Polar residues" evidence="1">
    <location>
        <begin position="57"/>
        <end position="70"/>
    </location>
</feature>
<keyword evidence="3" id="KW-1185">Reference proteome</keyword>
<feature type="compositionally biased region" description="Low complexity" evidence="1">
    <location>
        <begin position="10"/>
        <end position="23"/>
    </location>
</feature>
<feature type="compositionally biased region" description="Low complexity" evidence="1">
    <location>
        <begin position="236"/>
        <end position="260"/>
    </location>
</feature>
<feature type="region of interest" description="Disordered" evidence="1">
    <location>
        <begin position="1"/>
        <end position="37"/>
    </location>
</feature>
<feature type="compositionally biased region" description="Basic and acidic residues" evidence="1">
    <location>
        <begin position="957"/>
        <end position="977"/>
    </location>
</feature>
<evidence type="ECO:0000313" key="2">
    <source>
        <dbReference type="EMBL" id="PHH55852.1"/>
    </source>
</evidence>
<proteinExistence type="predicted"/>
<dbReference type="Proteomes" id="UP000222788">
    <property type="component" value="Unassembled WGS sequence"/>
</dbReference>
<feature type="compositionally biased region" description="Polar residues" evidence="1">
    <location>
        <begin position="112"/>
        <end position="122"/>
    </location>
</feature>